<gene>
    <name evidence="12" type="ORF">PSH67_03270</name>
</gene>
<dbReference type="InterPro" id="IPR023214">
    <property type="entry name" value="HAD_sf"/>
</dbReference>
<evidence type="ECO:0000313" key="12">
    <source>
        <dbReference type="EMBL" id="WLH07705.1"/>
    </source>
</evidence>
<evidence type="ECO:0000259" key="11">
    <source>
        <dbReference type="PROSITE" id="PS50846"/>
    </source>
</evidence>
<dbReference type="SUPFAM" id="SSF81665">
    <property type="entry name" value="Calcium ATPase, transmembrane domain M"/>
    <property type="match status" value="1"/>
</dbReference>
<evidence type="ECO:0000256" key="3">
    <source>
        <dbReference type="ARBA" id="ARBA00022692"/>
    </source>
</evidence>
<evidence type="ECO:0000313" key="13">
    <source>
        <dbReference type="Proteomes" id="UP001236748"/>
    </source>
</evidence>
<dbReference type="PANTHER" id="PTHR43520">
    <property type="entry name" value="ATP7, ISOFORM B"/>
    <property type="match status" value="1"/>
</dbReference>
<evidence type="ECO:0000256" key="5">
    <source>
        <dbReference type="ARBA" id="ARBA00022741"/>
    </source>
</evidence>
<dbReference type="InterPro" id="IPR017969">
    <property type="entry name" value="Heavy-metal-associated_CS"/>
</dbReference>
<keyword evidence="8 10" id="KW-1133">Transmembrane helix</keyword>
<dbReference type="PRINTS" id="PR00119">
    <property type="entry name" value="CATATPASE"/>
</dbReference>
<dbReference type="Gene3D" id="2.70.150.10">
    <property type="entry name" value="Calcium-transporting ATPase, cytoplasmic transduction domain A"/>
    <property type="match status" value="1"/>
</dbReference>
<dbReference type="Pfam" id="PF00403">
    <property type="entry name" value="HMA"/>
    <property type="match status" value="1"/>
</dbReference>
<dbReference type="Gene3D" id="3.40.50.1000">
    <property type="entry name" value="HAD superfamily/HAD-like"/>
    <property type="match status" value="1"/>
</dbReference>
<dbReference type="CDD" id="cd02094">
    <property type="entry name" value="P-type_ATPase_Cu-like"/>
    <property type="match status" value="1"/>
</dbReference>
<dbReference type="InterPro" id="IPR036163">
    <property type="entry name" value="HMA_dom_sf"/>
</dbReference>
<dbReference type="Proteomes" id="UP001236748">
    <property type="component" value="Chromosome"/>
</dbReference>
<dbReference type="SFLD" id="SFLDF00027">
    <property type="entry name" value="p-type_atpase"/>
    <property type="match status" value="1"/>
</dbReference>
<dbReference type="InterPro" id="IPR036412">
    <property type="entry name" value="HAD-like_sf"/>
</dbReference>
<evidence type="ECO:0000256" key="4">
    <source>
        <dbReference type="ARBA" id="ARBA00022723"/>
    </source>
</evidence>
<dbReference type="NCBIfam" id="TIGR01494">
    <property type="entry name" value="ATPase_P-type"/>
    <property type="match status" value="1"/>
</dbReference>
<reference evidence="12 13" key="1">
    <citation type="submission" date="2023-02" db="EMBL/GenBank/DDBJ databases">
        <title>Evolution of Hrp T3SS in non-pathogenic Pseudomonas fluorescens.</title>
        <authorList>
            <person name="Liao K."/>
            <person name="Wei H."/>
            <person name="Gu Y."/>
        </authorList>
    </citation>
    <scope>NUCLEOTIDE SEQUENCE [LARGE SCALE GENOMIC DNA]</scope>
    <source>
        <strain evidence="12 13">FP2043</strain>
    </source>
</reference>
<dbReference type="PROSITE" id="PS01047">
    <property type="entry name" value="HMA_1"/>
    <property type="match status" value="1"/>
</dbReference>
<feature type="transmembrane region" description="Helical" evidence="10">
    <location>
        <begin position="363"/>
        <end position="383"/>
    </location>
</feature>
<dbReference type="InterPro" id="IPR023299">
    <property type="entry name" value="ATPase_P-typ_cyto_dom_N"/>
</dbReference>
<dbReference type="SUPFAM" id="SSF56784">
    <property type="entry name" value="HAD-like"/>
    <property type="match status" value="1"/>
</dbReference>
<dbReference type="InterPro" id="IPR006121">
    <property type="entry name" value="HMA_dom"/>
</dbReference>
<dbReference type="NCBIfam" id="TIGR01525">
    <property type="entry name" value="ATPase-IB_hvy"/>
    <property type="match status" value="1"/>
</dbReference>
<accession>A0ABY9FWJ2</accession>
<dbReference type="InterPro" id="IPR008250">
    <property type="entry name" value="ATPase_P-typ_transduc_dom_A_sf"/>
</dbReference>
<feature type="transmembrane region" description="Helical" evidence="10">
    <location>
        <begin position="91"/>
        <end position="114"/>
    </location>
</feature>
<dbReference type="Gene3D" id="3.40.1110.10">
    <property type="entry name" value="Calcium-transporting ATPase, cytoplasmic domain N"/>
    <property type="match status" value="1"/>
</dbReference>
<evidence type="ECO:0000256" key="1">
    <source>
        <dbReference type="ARBA" id="ARBA00004127"/>
    </source>
</evidence>
<dbReference type="InterPro" id="IPR027256">
    <property type="entry name" value="P-typ_ATPase_IB"/>
</dbReference>
<dbReference type="PROSITE" id="PS00154">
    <property type="entry name" value="ATPASE_E1_E2"/>
    <property type="match status" value="1"/>
</dbReference>
<dbReference type="PANTHER" id="PTHR43520:SF8">
    <property type="entry name" value="P-TYPE CU(+) TRANSPORTER"/>
    <property type="match status" value="1"/>
</dbReference>
<feature type="transmembrane region" description="Helical" evidence="10">
    <location>
        <begin position="678"/>
        <end position="697"/>
    </location>
</feature>
<dbReference type="RefSeq" id="WP_305389457.1">
    <property type="nucleotide sequence ID" value="NZ_CP117450.1"/>
</dbReference>
<dbReference type="InterPro" id="IPR018303">
    <property type="entry name" value="ATPase_P-typ_P_site"/>
</dbReference>
<dbReference type="InterPro" id="IPR001757">
    <property type="entry name" value="P_typ_ATPase"/>
</dbReference>
<feature type="transmembrane region" description="Helical" evidence="10">
    <location>
        <begin position="703"/>
        <end position="723"/>
    </location>
</feature>
<organism evidence="12 13">
    <name type="scientific">Pseudomonas lurida</name>
    <dbReference type="NCBI Taxonomy" id="244566"/>
    <lineage>
        <taxon>Bacteria</taxon>
        <taxon>Pseudomonadati</taxon>
        <taxon>Pseudomonadota</taxon>
        <taxon>Gammaproteobacteria</taxon>
        <taxon>Pseudomonadales</taxon>
        <taxon>Pseudomonadaceae</taxon>
        <taxon>Pseudomonas</taxon>
    </lineage>
</organism>
<dbReference type="Pfam" id="PF00122">
    <property type="entry name" value="E1-E2_ATPase"/>
    <property type="match status" value="1"/>
</dbReference>
<keyword evidence="10" id="KW-1003">Cell membrane</keyword>
<keyword evidence="7" id="KW-1278">Translocase</keyword>
<feature type="transmembrane region" description="Helical" evidence="10">
    <location>
        <begin position="152"/>
        <end position="170"/>
    </location>
</feature>
<keyword evidence="5 10" id="KW-0547">Nucleotide-binding</keyword>
<comment type="similarity">
    <text evidence="2 10">Belongs to the cation transport ATPase (P-type) (TC 3.A.3) family. Type IB subfamily.</text>
</comment>
<evidence type="ECO:0000256" key="8">
    <source>
        <dbReference type="ARBA" id="ARBA00022989"/>
    </source>
</evidence>
<evidence type="ECO:0000256" key="10">
    <source>
        <dbReference type="RuleBase" id="RU362081"/>
    </source>
</evidence>
<evidence type="ECO:0000256" key="7">
    <source>
        <dbReference type="ARBA" id="ARBA00022967"/>
    </source>
</evidence>
<dbReference type="NCBIfam" id="TIGR01511">
    <property type="entry name" value="ATPase-IB1_Cu"/>
    <property type="match status" value="1"/>
</dbReference>
<dbReference type="InterPro" id="IPR023298">
    <property type="entry name" value="ATPase_P-typ_TM_dom_sf"/>
</dbReference>
<evidence type="ECO:0000256" key="2">
    <source>
        <dbReference type="ARBA" id="ARBA00006024"/>
    </source>
</evidence>
<dbReference type="InterPro" id="IPR059000">
    <property type="entry name" value="ATPase_P-type_domA"/>
</dbReference>
<dbReference type="PRINTS" id="PR00943">
    <property type="entry name" value="CUATPASE"/>
</dbReference>
<keyword evidence="4 10" id="KW-0479">Metal-binding</keyword>
<name>A0ABY9FWJ2_9PSED</name>
<evidence type="ECO:0000256" key="9">
    <source>
        <dbReference type="ARBA" id="ARBA00023136"/>
    </source>
</evidence>
<dbReference type="SFLD" id="SFLDG00002">
    <property type="entry name" value="C1.7:_P-type_atpase_like"/>
    <property type="match status" value="1"/>
</dbReference>
<dbReference type="CDD" id="cd00371">
    <property type="entry name" value="HMA"/>
    <property type="match status" value="1"/>
</dbReference>
<dbReference type="PROSITE" id="PS50846">
    <property type="entry name" value="HMA_2"/>
    <property type="match status" value="1"/>
</dbReference>
<dbReference type="SUPFAM" id="SSF55008">
    <property type="entry name" value="HMA, heavy metal-associated domain"/>
    <property type="match status" value="1"/>
</dbReference>
<keyword evidence="9 10" id="KW-0472">Membrane</keyword>
<feature type="transmembrane region" description="Helical" evidence="10">
    <location>
        <begin position="182"/>
        <end position="201"/>
    </location>
</feature>
<feature type="transmembrane region" description="Helical" evidence="10">
    <location>
        <begin position="120"/>
        <end position="140"/>
    </location>
</feature>
<dbReference type="SFLD" id="SFLDS00003">
    <property type="entry name" value="Haloacid_Dehalogenase"/>
    <property type="match status" value="1"/>
</dbReference>
<protein>
    <submittedName>
        <fullName evidence="12">Heavy metal translocating P-type ATPase</fullName>
    </submittedName>
</protein>
<dbReference type="InterPro" id="IPR044492">
    <property type="entry name" value="P_typ_ATPase_HD_dom"/>
</dbReference>
<keyword evidence="6 10" id="KW-0067">ATP-binding</keyword>
<dbReference type="EMBL" id="CP117450">
    <property type="protein sequence ID" value="WLH07705.1"/>
    <property type="molecule type" value="Genomic_DNA"/>
</dbReference>
<evidence type="ECO:0000256" key="6">
    <source>
        <dbReference type="ARBA" id="ARBA00022840"/>
    </source>
</evidence>
<keyword evidence="3 10" id="KW-0812">Transmembrane</keyword>
<comment type="subcellular location">
    <subcellularLocation>
        <location evidence="10">Cell membrane</location>
    </subcellularLocation>
    <subcellularLocation>
        <location evidence="1">Endomembrane system</location>
        <topology evidence="1">Multi-pass membrane protein</topology>
    </subcellularLocation>
</comment>
<sequence length="733" mass="76581">MNGSTTFDLPISGMTCASCAGRVERALGKVPGVQSVSVNLANERAHVEVLGQMDPGVLIAAVDKAGYTATLPQSGATTEANQAQRLHRERWALLLAILLALPLVLPMLVAPFGLHWMLPAWAQFALATPVQFIFGARFYIAAWKAVRAGAGNMDLLVAIGTSAGYGLSIYEWLTAHPGMAPHLYFEASAVVIALVLLGKYLESRAKRQTASAIRALEALRPERAIRVIAGREENVAINALKLGDLVMVKPGERFPVDGEVVDGQSHADEALISGESLPVPKQPGDKVTGGAINGEGRLLVRTLALGAESVLARIIRLVEDAQAAKAPIQKLVDKVSQVFVPAVLLLALITLVGWWLYGASVETAIINAVAVLVIACPCALGLATPTAIMAGTGVAARHGILIKDAEALERAHEVSAVVFDKTGTLTSGTPKIAHLAAVDGNEDVLLQQAGALQRGSEHPLAKAVLDTCHEKALAVADVTASQSLAGRGIAGTLNGQPLALGNRRLLEENGLSAGDLADSAKAWEAEGRTLSWLIEQGAQPRVLGLFAFGDTLKPGALDAVQQLKAQHITSHLLTGDNRGSARVVAQALGIDDVHAEVLPADKAATVAELKKTGVVAMVGDGINDAPALAAADIGIAMGGGTDVAMHAAGITLMRGDPRLVPAALEISRKTYAKIRQNLFWAFVYNLIGIPLAAFGLLNPVLAGAAMALSSVSVVSNALLLKTWKPKDLEDQRP</sequence>
<feature type="domain" description="HMA" evidence="11">
    <location>
        <begin position="5"/>
        <end position="70"/>
    </location>
</feature>
<dbReference type="Gene3D" id="3.30.70.100">
    <property type="match status" value="1"/>
</dbReference>
<feature type="transmembrane region" description="Helical" evidence="10">
    <location>
        <begin position="338"/>
        <end position="357"/>
    </location>
</feature>
<proteinExistence type="inferred from homology"/>
<dbReference type="SUPFAM" id="SSF81653">
    <property type="entry name" value="Calcium ATPase, transduction domain A"/>
    <property type="match status" value="1"/>
</dbReference>
<dbReference type="Pfam" id="PF00702">
    <property type="entry name" value="Hydrolase"/>
    <property type="match status" value="1"/>
</dbReference>
<keyword evidence="13" id="KW-1185">Reference proteome</keyword>